<evidence type="ECO:0000256" key="5">
    <source>
        <dbReference type="ARBA" id="ARBA00022771"/>
    </source>
</evidence>
<dbReference type="AlphaFoldDB" id="A0A8C3EFA2"/>
<dbReference type="GO" id="GO:0000978">
    <property type="term" value="F:RNA polymerase II cis-regulatory region sequence-specific DNA binding"/>
    <property type="evidence" value="ECO:0007669"/>
    <property type="project" value="TreeGrafter"/>
</dbReference>
<keyword evidence="9" id="KW-0804">Transcription</keyword>
<keyword evidence="3" id="KW-0479">Metal-binding</keyword>
<dbReference type="PANTHER" id="PTHR23226:SF416">
    <property type="entry name" value="FI01424P"/>
    <property type="match status" value="1"/>
</dbReference>
<reference evidence="11" key="2">
    <citation type="submission" date="2025-08" db="UniProtKB">
        <authorList>
            <consortium name="Ensembl"/>
        </authorList>
    </citation>
    <scope>IDENTIFICATION</scope>
</reference>
<dbReference type="InterPro" id="IPR013087">
    <property type="entry name" value="Znf_C2H2_type"/>
</dbReference>
<evidence type="ECO:0000256" key="2">
    <source>
        <dbReference type="ARBA" id="ARBA00006991"/>
    </source>
</evidence>
<accession>A0A8C3EFA2</accession>
<evidence type="ECO:0000256" key="1">
    <source>
        <dbReference type="ARBA" id="ARBA00004123"/>
    </source>
</evidence>
<dbReference type="Ensembl" id="ENSCMUT00000021519.2">
    <property type="protein sequence ID" value="ENSCMUP00000020038.2"/>
    <property type="gene ID" value="ENSCMUG00000012357.2"/>
</dbReference>
<keyword evidence="6" id="KW-0862">Zinc</keyword>
<dbReference type="GO" id="GO:0005634">
    <property type="term" value="C:nucleus"/>
    <property type="evidence" value="ECO:0007669"/>
    <property type="project" value="UniProtKB-SubCell"/>
</dbReference>
<name>A0A8C3EFA2_CORMO</name>
<organism evidence="11 12">
    <name type="scientific">Corvus moneduloides</name>
    <name type="common">New Caledonian crow</name>
    <dbReference type="NCBI Taxonomy" id="1196302"/>
    <lineage>
        <taxon>Eukaryota</taxon>
        <taxon>Metazoa</taxon>
        <taxon>Chordata</taxon>
        <taxon>Craniata</taxon>
        <taxon>Vertebrata</taxon>
        <taxon>Euteleostomi</taxon>
        <taxon>Archelosauria</taxon>
        <taxon>Archosauria</taxon>
        <taxon>Dinosauria</taxon>
        <taxon>Saurischia</taxon>
        <taxon>Theropoda</taxon>
        <taxon>Coelurosauria</taxon>
        <taxon>Aves</taxon>
        <taxon>Neognathae</taxon>
        <taxon>Neoaves</taxon>
        <taxon>Telluraves</taxon>
        <taxon>Australaves</taxon>
        <taxon>Passeriformes</taxon>
        <taxon>Corvoidea</taxon>
        <taxon>Corvidae</taxon>
        <taxon>Corvus</taxon>
    </lineage>
</organism>
<keyword evidence="12" id="KW-1185">Reference proteome</keyword>
<evidence type="ECO:0000256" key="6">
    <source>
        <dbReference type="ARBA" id="ARBA00022833"/>
    </source>
</evidence>
<reference evidence="12" key="1">
    <citation type="submission" date="2019-10" db="EMBL/GenBank/DDBJ databases">
        <title>Corvus moneduloides (New Caledonian crow) genome, bCorMon1, primary haplotype.</title>
        <authorList>
            <person name="Rutz C."/>
            <person name="Fungtammasan C."/>
            <person name="Mountcastle J."/>
            <person name="Formenti G."/>
            <person name="Chow W."/>
            <person name="Howe K."/>
            <person name="Steele M.P."/>
            <person name="Fernandes J."/>
            <person name="Gilbert M.T.P."/>
            <person name="Fedrigo O."/>
            <person name="Jarvis E.D."/>
            <person name="Gemmell N."/>
        </authorList>
    </citation>
    <scope>NUCLEOTIDE SEQUENCE [LARGE SCALE GENOMIC DNA]</scope>
</reference>
<dbReference type="SUPFAM" id="SSF57667">
    <property type="entry name" value="beta-beta-alpha zinc fingers"/>
    <property type="match status" value="1"/>
</dbReference>
<accession>A0A8U7NY37</accession>
<sequence>MIHTGERPYECGECGKNFSRSSSLIRHQIIHTGERPYECGECGKSFTDSSNLIVHQRIHTGQRPYKCSECGKRFHTRIPVVCPSPCPGSPPLGCAPQSAQIAAEVPELLLAGDAPVPQPVLVGAMGVGGGLGAPWGTGRGFCVS</sequence>
<evidence type="ECO:0000256" key="4">
    <source>
        <dbReference type="ARBA" id="ARBA00022737"/>
    </source>
</evidence>
<dbReference type="InterPro" id="IPR036236">
    <property type="entry name" value="Znf_C2H2_sf"/>
</dbReference>
<dbReference type="FunFam" id="3.30.160.60:FF:000446">
    <property type="entry name" value="Zinc finger protein"/>
    <property type="match status" value="1"/>
</dbReference>
<proteinExistence type="inferred from homology"/>
<keyword evidence="4" id="KW-0677">Repeat</keyword>
<dbReference type="Pfam" id="PF00096">
    <property type="entry name" value="zf-C2H2"/>
    <property type="match status" value="2"/>
</dbReference>
<evidence type="ECO:0000256" key="7">
    <source>
        <dbReference type="ARBA" id="ARBA00023015"/>
    </source>
</evidence>
<keyword evidence="7" id="KW-0805">Transcription regulation</keyword>
<keyword evidence="8" id="KW-0238">DNA-binding</keyword>
<keyword evidence="5" id="KW-0863">Zinc-finger</keyword>
<evidence type="ECO:0000256" key="3">
    <source>
        <dbReference type="ARBA" id="ARBA00022723"/>
    </source>
</evidence>
<reference evidence="11" key="3">
    <citation type="submission" date="2025-09" db="UniProtKB">
        <authorList>
            <consortium name="Ensembl"/>
        </authorList>
    </citation>
    <scope>IDENTIFICATION</scope>
</reference>
<comment type="subcellular location">
    <subcellularLocation>
        <location evidence="1">Nucleus</location>
    </subcellularLocation>
</comment>
<dbReference type="PROSITE" id="PS00028">
    <property type="entry name" value="ZINC_FINGER_C2H2_1"/>
    <property type="match status" value="2"/>
</dbReference>
<protein>
    <submittedName>
        <fullName evidence="11">Uncharacterized protein</fullName>
    </submittedName>
</protein>
<evidence type="ECO:0000256" key="10">
    <source>
        <dbReference type="ARBA" id="ARBA00023242"/>
    </source>
</evidence>
<evidence type="ECO:0000256" key="9">
    <source>
        <dbReference type="ARBA" id="ARBA00023163"/>
    </source>
</evidence>
<evidence type="ECO:0000256" key="8">
    <source>
        <dbReference type="ARBA" id="ARBA00023125"/>
    </source>
</evidence>
<dbReference type="PANTHER" id="PTHR23226">
    <property type="entry name" value="ZINC FINGER AND SCAN DOMAIN-CONTAINING"/>
    <property type="match status" value="1"/>
</dbReference>
<comment type="similarity">
    <text evidence="2">Belongs to the krueppel C2H2-type zinc-finger protein family.</text>
</comment>
<dbReference type="Gene3D" id="3.30.160.60">
    <property type="entry name" value="Classic Zinc Finger"/>
    <property type="match status" value="3"/>
</dbReference>
<dbReference type="SMART" id="SM00355">
    <property type="entry name" value="ZnF_C2H2"/>
    <property type="match status" value="2"/>
</dbReference>
<dbReference type="FunFam" id="3.30.160.60:FF:001697">
    <property type="entry name" value="zinc finger protein 623"/>
    <property type="match status" value="2"/>
</dbReference>
<evidence type="ECO:0000313" key="12">
    <source>
        <dbReference type="Proteomes" id="UP000694553"/>
    </source>
</evidence>
<dbReference type="GO" id="GO:0000981">
    <property type="term" value="F:DNA-binding transcription factor activity, RNA polymerase II-specific"/>
    <property type="evidence" value="ECO:0007669"/>
    <property type="project" value="TreeGrafter"/>
</dbReference>
<dbReference type="Proteomes" id="UP000694553">
    <property type="component" value="Unassembled WGS sequence"/>
</dbReference>
<dbReference type="PROSITE" id="PS50157">
    <property type="entry name" value="ZINC_FINGER_C2H2_2"/>
    <property type="match status" value="2"/>
</dbReference>
<evidence type="ECO:0000313" key="11">
    <source>
        <dbReference type="Ensembl" id="ENSCMUP00000020038.2"/>
    </source>
</evidence>
<dbReference type="GO" id="GO:0008270">
    <property type="term" value="F:zinc ion binding"/>
    <property type="evidence" value="ECO:0007669"/>
    <property type="project" value="UniProtKB-KW"/>
</dbReference>
<keyword evidence="10" id="KW-0539">Nucleus</keyword>
<dbReference type="Pfam" id="PF13912">
    <property type="entry name" value="zf-C2H2_6"/>
    <property type="match status" value="1"/>
</dbReference>